<feature type="compositionally biased region" description="Low complexity" evidence="1">
    <location>
        <begin position="143"/>
        <end position="152"/>
    </location>
</feature>
<feature type="region of interest" description="Disordered" evidence="1">
    <location>
        <begin position="1"/>
        <end position="159"/>
    </location>
</feature>
<feature type="compositionally biased region" description="Basic residues" evidence="1">
    <location>
        <begin position="1"/>
        <end position="11"/>
    </location>
</feature>
<feature type="non-terminal residue" evidence="2">
    <location>
        <position position="1"/>
    </location>
</feature>
<feature type="non-terminal residue" evidence="2">
    <location>
        <position position="159"/>
    </location>
</feature>
<sequence length="159" mass="16639">DRRGRPARRGLRFAPLGGPPARRGAGGGSAGERLCSGGRRPFAARGRTHAGAGPLGGTRSSGSPGRGRNGRGRRSTAGGGRGEPGGLCRTRAPRSQHPTSGRGRLPRRRGRPGPEYPRRGPRRGYPRATRAEHIKRRSRDRVAGAARRPAGGRAPGDGL</sequence>
<reference evidence="2" key="1">
    <citation type="submission" date="2020-02" db="EMBL/GenBank/DDBJ databases">
        <authorList>
            <person name="Meier V. D."/>
        </authorList>
    </citation>
    <scope>NUCLEOTIDE SEQUENCE</scope>
    <source>
        <strain evidence="2">AVDCRST_MAG78</strain>
    </source>
</reference>
<dbReference type="EMBL" id="CADCVB010000018">
    <property type="protein sequence ID" value="CAA9409663.1"/>
    <property type="molecule type" value="Genomic_DNA"/>
</dbReference>
<dbReference type="AlphaFoldDB" id="A0A6J4PCK5"/>
<proteinExistence type="predicted"/>
<feature type="compositionally biased region" description="Low complexity" evidence="1">
    <location>
        <begin position="12"/>
        <end position="23"/>
    </location>
</feature>
<organism evidence="2">
    <name type="scientific">uncultured Rubrobacteraceae bacterium</name>
    <dbReference type="NCBI Taxonomy" id="349277"/>
    <lineage>
        <taxon>Bacteria</taxon>
        <taxon>Bacillati</taxon>
        <taxon>Actinomycetota</taxon>
        <taxon>Rubrobacteria</taxon>
        <taxon>Rubrobacterales</taxon>
        <taxon>Rubrobacteraceae</taxon>
        <taxon>environmental samples</taxon>
    </lineage>
</organism>
<evidence type="ECO:0000256" key="1">
    <source>
        <dbReference type="SAM" id="MobiDB-lite"/>
    </source>
</evidence>
<name>A0A6J4PCK5_9ACTN</name>
<accession>A0A6J4PCK5</accession>
<protein>
    <submittedName>
        <fullName evidence="2">Uncharacterized protein</fullName>
    </submittedName>
</protein>
<evidence type="ECO:0000313" key="2">
    <source>
        <dbReference type="EMBL" id="CAA9409663.1"/>
    </source>
</evidence>
<gene>
    <name evidence="2" type="ORF">AVDCRST_MAG78-313</name>
</gene>